<dbReference type="RefSeq" id="WP_218675423.1">
    <property type="nucleotide sequence ID" value="NZ_JABZFG010000011.1"/>
</dbReference>
<dbReference type="PROSITE" id="PS51257">
    <property type="entry name" value="PROKAR_LIPOPROTEIN"/>
    <property type="match status" value="1"/>
</dbReference>
<dbReference type="EMBL" id="JABZFG010000011">
    <property type="protein sequence ID" value="MBW0602894.1"/>
    <property type="molecule type" value="Genomic_DNA"/>
</dbReference>
<sequence length="958" mass="108033">MKKRLLLTSATIAVGPLAFLSASCSNSKKEEKPKVETNVETSLTVTNKGWTNKLAAEQINPSLKQELKLAASNGLYTQYFNSSYSEGAYPFESSMLSGTLSGIISESVYGKLLEYSYVGKAVYETKTKINGLNVEETTIILRPSIKKMQFDLADQILLWVDGNWKVYDNDDIDSVSNELNEDVTKGWKQSVVKGISSNAKSINSKEFMNDLAKATKLSFRIRPNQKWVDKNGNETKYSVVADDFRMSALRTLVYADASYRRSHGSSIETDKLISTQFNKAPTTFTNDEPSSFTNKYLFELFNVSFDDLVDSSKSVRVDEQGNSYFTFNVLDESRDPKFVEYLPKLLDDSSFIAAPSQYIIENASNKDVYQIQSKSANVEDIKTTIANLPEGSVKESGLFWYGTSIDNTLFSSRYYSSGYNPNSLYVNYKVNTHYHDKEWVNASSTIKTFSEQYSQAPSDPSIWINTISNNFISGSSPTIRINELNSEAKKLAQDISYDYVQAGNKDSITRNTFWSLAPVPGADNSWLAYMQGNSVFYDVLYGYNVKELNNSKSVIRSEGSSAKTYVSVGDVLKQSTAGTGIEFKTILLSALNLGAVFNTINPDNPVKPWNNSFASASPINDKTSNTLLDYYDEVTKTFVVNSQTGERYRFNELNNQEFMRVDDNRTFGVENSKKYQSVIFDELSEKMTALLDRVYAEKGFTNEKVQITIPWRFSNMLATYIEANKGIVEVWNRLDKKGRLQIEFQETRLSDDQVIDKLYKFFAAYNSISPVLYSGWTYDYERIGSGFDGYNNALKLHNLFALIATDNEYKTKLEKSFPELVRAGLAFVKYAKTKKLSIPVEVWSTLSLEDANNLGAYLGQYKYNPETKEFSLIPADERNQYDSLNTISAEFWLDYQSNHLNDEQAVALVREIGNTQLPAFDGSGAVAGDKFIKRIVNPYYTIPATDGPMAVWNIKTNL</sequence>
<accession>A0A9Q3QEA7</accession>
<evidence type="ECO:0000313" key="2">
    <source>
        <dbReference type="EMBL" id="MBW0602894.1"/>
    </source>
</evidence>
<name>A0A9Q3QEA7_9BACT</name>
<gene>
    <name evidence="2" type="ORF">MADP07_00633</name>
</gene>
<evidence type="ECO:0008006" key="4">
    <source>
        <dbReference type="Google" id="ProtNLM"/>
    </source>
</evidence>
<comment type="caution">
    <text evidence="2">The sequence shown here is derived from an EMBL/GenBank/DDBJ whole genome shotgun (WGS) entry which is preliminary data.</text>
</comment>
<evidence type="ECO:0000313" key="3">
    <source>
        <dbReference type="Proteomes" id="UP000746160"/>
    </source>
</evidence>
<protein>
    <recommendedName>
        <fullName evidence="4">Intrinsic membrane protein</fullName>
    </recommendedName>
</protein>
<feature type="signal peptide" evidence="1">
    <location>
        <begin position="1"/>
        <end position="18"/>
    </location>
</feature>
<dbReference type="NCBIfam" id="NF045850">
    <property type="entry name" value="ABC_Mplas_LP"/>
    <property type="match status" value="1"/>
</dbReference>
<keyword evidence="1" id="KW-0732">Signal</keyword>
<evidence type="ECO:0000256" key="1">
    <source>
        <dbReference type="SAM" id="SignalP"/>
    </source>
</evidence>
<organism evidence="2 3">
    <name type="scientific">Mycoplasmopsis anatis</name>
    <dbReference type="NCBI Taxonomy" id="171279"/>
    <lineage>
        <taxon>Bacteria</taxon>
        <taxon>Bacillati</taxon>
        <taxon>Mycoplasmatota</taxon>
        <taxon>Mycoplasmoidales</taxon>
        <taxon>Metamycoplasmataceae</taxon>
        <taxon>Mycoplasmopsis</taxon>
    </lineage>
</organism>
<feature type="chain" id="PRO_5040198821" description="Intrinsic membrane protein" evidence="1">
    <location>
        <begin position="19"/>
        <end position="958"/>
    </location>
</feature>
<dbReference type="Proteomes" id="UP000746160">
    <property type="component" value="Unassembled WGS sequence"/>
</dbReference>
<dbReference type="AlphaFoldDB" id="A0A9Q3QEA7"/>
<reference evidence="2" key="1">
    <citation type="journal article" date="2021" name="Genes Genomics">
        <title>Comparative genomic analysis of Mycoplasma anatis strains.</title>
        <authorList>
            <person name="Zhou Q."/>
            <person name="Mai K."/>
            <person name="Yang D."/>
            <person name="Liu J."/>
            <person name="Yan Z."/>
            <person name="Luo C."/>
            <person name="Tan Y."/>
            <person name="Cao S."/>
            <person name="Zhou Q."/>
            <person name="Chen L."/>
            <person name="Chen F."/>
        </authorList>
    </citation>
    <scope>NUCLEOTIDE SEQUENCE</scope>
    <source>
        <strain evidence="2">DP07</strain>
    </source>
</reference>
<proteinExistence type="predicted"/>